<dbReference type="RefSeq" id="WP_219878441.1">
    <property type="nucleotide sequence ID" value="NZ_JAHYXK010000016.1"/>
</dbReference>
<dbReference type="Proteomes" id="UP000813018">
    <property type="component" value="Unassembled WGS sequence"/>
</dbReference>
<evidence type="ECO:0008006" key="3">
    <source>
        <dbReference type="Google" id="ProtNLM"/>
    </source>
</evidence>
<accession>A0ABS7CXJ2</accession>
<evidence type="ECO:0000313" key="2">
    <source>
        <dbReference type="Proteomes" id="UP000813018"/>
    </source>
</evidence>
<organism evidence="1 2">
    <name type="scientific">Pontibacter aydingkolensis</name>
    <dbReference type="NCBI Taxonomy" id="1911536"/>
    <lineage>
        <taxon>Bacteria</taxon>
        <taxon>Pseudomonadati</taxon>
        <taxon>Bacteroidota</taxon>
        <taxon>Cytophagia</taxon>
        <taxon>Cytophagales</taxon>
        <taxon>Hymenobacteraceae</taxon>
        <taxon>Pontibacter</taxon>
    </lineage>
</organism>
<dbReference type="InterPro" id="IPR013783">
    <property type="entry name" value="Ig-like_fold"/>
</dbReference>
<evidence type="ECO:0000313" key="1">
    <source>
        <dbReference type="EMBL" id="MBW7468564.1"/>
    </source>
</evidence>
<dbReference type="Gene3D" id="2.60.40.10">
    <property type="entry name" value="Immunoglobulins"/>
    <property type="match status" value="1"/>
</dbReference>
<reference evidence="1 2" key="1">
    <citation type="journal article" date="2016" name="Int. J. Syst. Evol. Microbiol.">
        <title>Pontibacter aydingkolensis sp. nov., isolated from soil of a salt lake.</title>
        <authorList>
            <person name="Osman G."/>
            <person name="Zhang T."/>
            <person name="Lou K."/>
            <person name="Gao Y."/>
            <person name="Chang W."/>
            <person name="Lin Q."/>
            <person name="Yang H.M."/>
            <person name="Huo X.D."/>
            <person name="Wang N."/>
        </authorList>
    </citation>
    <scope>NUCLEOTIDE SEQUENCE [LARGE SCALE GENOMIC DNA]</scope>
    <source>
        <strain evidence="1 2">KACC 19255</strain>
    </source>
</reference>
<protein>
    <recommendedName>
        <fullName evidence="3">Ig-like domain (Group 3)</fullName>
    </recommendedName>
</protein>
<name>A0ABS7CXJ2_9BACT</name>
<comment type="caution">
    <text evidence="1">The sequence shown here is derived from an EMBL/GenBank/DDBJ whole genome shotgun (WGS) entry which is preliminary data.</text>
</comment>
<proteinExistence type="predicted"/>
<gene>
    <name evidence="1" type="ORF">K0O23_15915</name>
</gene>
<sequence length="636" mass="64130">MHVKLLLKPTAKWRMLYVVALLASLSFFGVNAFDTYEPTVVSDKEDYSPGQTAIIEGFGWTQDSLVDIHLVEDPAHEHHHGYHDTKVDSTGYWKIEYPIEDRHLGVTFTVEVVGKQTGKKATTTFTDAGLQNVSVVGSSFCSGQSLNVSFEAVSANLGATGQFPSTADFIAELSNASGSFANPVKIGELLNTAGSGARNITAIIPSSTPSGSGYRIRVRSENPVTNQPDNGLNLTISKTPSAPSASSNSPVTVGGSLNLFASAITGATYSWTGPNGFTSNQQNPSISYVTAAAEGNYSVIAKVGECTSVAATVDVVINTIQPTALEVATATGTYGGTTSFSATLTSGGSPLSDKTISFTLNGSPVGSAITNSNGIATLSNVSIAGINASSTAYAGAVGASFAAESGYAASTGSGNLTVNKASSTIAVTGSNTFTYDGTAQGPATSTITGSTGAVTYTYTGTSNGGVAYAASATKPTLAGSYSVTAMLAADDNYDGKTSAAYSFTIGKAPSVTTVTITGATFTYTGSAITPATVSVTGAGGLDITPDAAYSNNTNAGTATASFSYAETANHLASSDSKTFTIGKAATTTVVTLAEGPFTYTGSAITPATVSVTGAGGLDITPDAAYSNNTNAGTATA</sequence>
<keyword evidence="2" id="KW-1185">Reference proteome</keyword>
<feature type="non-terminal residue" evidence="1">
    <location>
        <position position="636"/>
    </location>
</feature>
<dbReference type="EMBL" id="JAHYXK010000016">
    <property type="protein sequence ID" value="MBW7468564.1"/>
    <property type="molecule type" value="Genomic_DNA"/>
</dbReference>